<dbReference type="InterPro" id="IPR016177">
    <property type="entry name" value="DNA-bd_dom_sf"/>
</dbReference>
<evidence type="ECO:0000256" key="4">
    <source>
        <dbReference type="ARBA" id="ARBA00023163"/>
    </source>
</evidence>
<dbReference type="Pfam" id="PF00847">
    <property type="entry name" value="AP2"/>
    <property type="match status" value="1"/>
</dbReference>
<keyword evidence="10" id="KW-1185">Reference proteome</keyword>
<proteinExistence type="predicted"/>
<feature type="domain" description="AP2/ERF" evidence="8">
    <location>
        <begin position="58"/>
        <end position="113"/>
    </location>
</feature>
<dbReference type="GO" id="GO:0003700">
    <property type="term" value="F:DNA-binding transcription factor activity"/>
    <property type="evidence" value="ECO:0007669"/>
    <property type="project" value="InterPro"/>
</dbReference>
<dbReference type="SMART" id="SM01019">
    <property type="entry name" value="B3"/>
    <property type="match status" value="1"/>
</dbReference>
<feature type="compositionally biased region" description="Low complexity" evidence="6">
    <location>
        <begin position="1"/>
        <end position="19"/>
    </location>
</feature>
<sequence length="417" mass="45875">MDSSSCTEVTDSTVSVTLVPSPPPPPDKLYRVGSGASVVLDAADSGVEAESRKLPSSQYKGVVPQPNGRWGAQIYEKHQRVWLGTFNEEEEAAKAYDIAAQRFRGRDAITNFKPLSETAEDDEVESAFLTSHSKAEIVDMLRKHTYNDELQQSKRNYNGMRSDGSNHLISKSKMMMNCRGLYVKSAGSASGSASASAAFEHLFDKAVTPSDVGKLNRLVIPKQHAEKHFPLQIGSSINCKGVLLNFEDNGGKVWRFRYSYWNSSQSYVLTKGWSRFVKEKSLKAGDTVSFLRSTAAGGQDRQLYIDWKPRGAGAATATTTKASDGCGLSLFQKEQHQLVRLPQQQQQQQTIGVQECRVVDSVNAGPVQVVRLFGVDIFNGVINQVNDQINGDIGRKRELELLTVESCKKQCLAAEAL</sequence>
<dbReference type="PROSITE" id="PS51032">
    <property type="entry name" value="AP2_ERF"/>
    <property type="match status" value="1"/>
</dbReference>
<gene>
    <name evidence="9" type="ORF">Syun_021531</name>
</gene>
<evidence type="ECO:0000256" key="6">
    <source>
        <dbReference type="SAM" id="MobiDB-lite"/>
    </source>
</evidence>
<comment type="caution">
    <text evidence="9">The sequence shown here is derived from an EMBL/GenBank/DDBJ whole genome shotgun (WGS) entry which is preliminary data.</text>
</comment>
<dbReference type="Gene3D" id="2.40.330.10">
    <property type="entry name" value="DNA-binding pseudobarrel domain"/>
    <property type="match status" value="1"/>
</dbReference>
<name>A0AAP0IFS2_9MAGN</name>
<keyword evidence="4" id="KW-0804">Transcription</keyword>
<dbReference type="EMBL" id="JBBNAF010000009">
    <property type="protein sequence ID" value="KAK9114734.1"/>
    <property type="molecule type" value="Genomic_DNA"/>
</dbReference>
<dbReference type="PRINTS" id="PR00367">
    <property type="entry name" value="ETHRSPELEMNT"/>
</dbReference>
<dbReference type="AlphaFoldDB" id="A0AAP0IFS2"/>
<evidence type="ECO:0000256" key="3">
    <source>
        <dbReference type="ARBA" id="ARBA00023125"/>
    </source>
</evidence>
<accession>A0AAP0IFS2</accession>
<evidence type="ECO:0000313" key="9">
    <source>
        <dbReference type="EMBL" id="KAK9114734.1"/>
    </source>
</evidence>
<dbReference type="InterPro" id="IPR044800">
    <property type="entry name" value="LEC2-like"/>
</dbReference>
<dbReference type="SMART" id="SM00380">
    <property type="entry name" value="AP2"/>
    <property type="match status" value="1"/>
</dbReference>
<keyword evidence="2" id="KW-0805">Transcription regulation</keyword>
<evidence type="ECO:0000313" key="10">
    <source>
        <dbReference type="Proteomes" id="UP001420932"/>
    </source>
</evidence>
<evidence type="ECO:0000256" key="2">
    <source>
        <dbReference type="ARBA" id="ARBA00023015"/>
    </source>
</evidence>
<comment type="subcellular location">
    <subcellularLocation>
        <location evidence="1">Nucleus</location>
    </subcellularLocation>
</comment>
<organism evidence="9 10">
    <name type="scientific">Stephania yunnanensis</name>
    <dbReference type="NCBI Taxonomy" id="152371"/>
    <lineage>
        <taxon>Eukaryota</taxon>
        <taxon>Viridiplantae</taxon>
        <taxon>Streptophyta</taxon>
        <taxon>Embryophyta</taxon>
        <taxon>Tracheophyta</taxon>
        <taxon>Spermatophyta</taxon>
        <taxon>Magnoliopsida</taxon>
        <taxon>Ranunculales</taxon>
        <taxon>Menispermaceae</taxon>
        <taxon>Menispermoideae</taxon>
        <taxon>Cissampelideae</taxon>
        <taxon>Stephania</taxon>
    </lineage>
</organism>
<dbReference type="CDD" id="cd10017">
    <property type="entry name" value="B3_DNA"/>
    <property type="match status" value="1"/>
</dbReference>
<dbReference type="Gene3D" id="3.30.730.10">
    <property type="entry name" value="AP2/ERF domain"/>
    <property type="match status" value="1"/>
</dbReference>
<dbReference type="Proteomes" id="UP001420932">
    <property type="component" value="Unassembled WGS sequence"/>
</dbReference>
<dbReference type="InterPro" id="IPR015300">
    <property type="entry name" value="DNA-bd_pseudobarrel_sf"/>
</dbReference>
<dbReference type="PANTHER" id="PTHR31140:SF1">
    <property type="entry name" value="AP2_ERF AND B3 DOMAIN-CONTAINING TRANSCRIPTION REPRESSOR RAV2"/>
    <property type="match status" value="1"/>
</dbReference>
<evidence type="ECO:0000259" key="8">
    <source>
        <dbReference type="PROSITE" id="PS51032"/>
    </source>
</evidence>
<feature type="domain" description="TF-B3" evidence="7">
    <location>
        <begin position="203"/>
        <end position="309"/>
    </location>
</feature>
<evidence type="ECO:0000256" key="5">
    <source>
        <dbReference type="ARBA" id="ARBA00023242"/>
    </source>
</evidence>
<dbReference type="GO" id="GO:0005634">
    <property type="term" value="C:nucleus"/>
    <property type="evidence" value="ECO:0007669"/>
    <property type="project" value="UniProtKB-SubCell"/>
</dbReference>
<dbReference type="InterPro" id="IPR001471">
    <property type="entry name" value="AP2/ERF_dom"/>
</dbReference>
<protein>
    <submittedName>
        <fullName evidence="9">Uncharacterized protein</fullName>
    </submittedName>
</protein>
<keyword evidence="3" id="KW-0238">DNA-binding</keyword>
<evidence type="ECO:0000256" key="1">
    <source>
        <dbReference type="ARBA" id="ARBA00004123"/>
    </source>
</evidence>
<dbReference type="GO" id="GO:0003677">
    <property type="term" value="F:DNA binding"/>
    <property type="evidence" value="ECO:0007669"/>
    <property type="project" value="UniProtKB-KW"/>
</dbReference>
<reference evidence="9 10" key="1">
    <citation type="submission" date="2024-01" db="EMBL/GenBank/DDBJ databases">
        <title>Genome assemblies of Stephania.</title>
        <authorList>
            <person name="Yang L."/>
        </authorList>
    </citation>
    <scope>NUCLEOTIDE SEQUENCE [LARGE SCALE GENOMIC DNA]</scope>
    <source>
        <strain evidence="9">YNDBR</strain>
        <tissue evidence="9">Leaf</tissue>
    </source>
</reference>
<dbReference type="PROSITE" id="PS50863">
    <property type="entry name" value="B3"/>
    <property type="match status" value="1"/>
</dbReference>
<dbReference type="FunFam" id="3.30.730.10:FF:000008">
    <property type="entry name" value="AP2 domain-containing protein RAP2.8"/>
    <property type="match status" value="1"/>
</dbReference>
<dbReference type="PANTHER" id="PTHR31140">
    <property type="entry name" value="B3 DOMAIN-CONTAINING TRANSCRIPTION FACTOR ABI3"/>
    <property type="match status" value="1"/>
</dbReference>
<dbReference type="InterPro" id="IPR003340">
    <property type="entry name" value="B3_DNA-bd"/>
</dbReference>
<dbReference type="InterPro" id="IPR036955">
    <property type="entry name" value="AP2/ERF_dom_sf"/>
</dbReference>
<evidence type="ECO:0000259" key="7">
    <source>
        <dbReference type="PROSITE" id="PS50863"/>
    </source>
</evidence>
<dbReference type="SUPFAM" id="SSF54171">
    <property type="entry name" value="DNA-binding domain"/>
    <property type="match status" value="1"/>
</dbReference>
<feature type="region of interest" description="Disordered" evidence="6">
    <location>
        <begin position="1"/>
        <end position="25"/>
    </location>
</feature>
<keyword evidence="5" id="KW-0539">Nucleus</keyword>
<dbReference type="Pfam" id="PF02362">
    <property type="entry name" value="B3"/>
    <property type="match status" value="1"/>
</dbReference>
<dbReference type="CDD" id="cd00018">
    <property type="entry name" value="AP2"/>
    <property type="match status" value="1"/>
</dbReference>
<dbReference type="SUPFAM" id="SSF101936">
    <property type="entry name" value="DNA-binding pseudobarrel domain"/>
    <property type="match status" value="1"/>
</dbReference>